<dbReference type="InterPro" id="IPR014942">
    <property type="entry name" value="AbiEii"/>
</dbReference>
<accession>A0A0G0URP2</accession>
<comment type="caution">
    <text evidence="1">The sequence shown here is derived from an EMBL/GenBank/DDBJ whole genome shotgun (WGS) entry which is preliminary data.</text>
</comment>
<evidence type="ECO:0008006" key="3">
    <source>
        <dbReference type="Google" id="ProtNLM"/>
    </source>
</evidence>
<dbReference type="Pfam" id="PF08843">
    <property type="entry name" value="AbiEii"/>
    <property type="match status" value="1"/>
</dbReference>
<evidence type="ECO:0000313" key="1">
    <source>
        <dbReference type="EMBL" id="KKR91418.1"/>
    </source>
</evidence>
<organism evidence="1 2">
    <name type="scientific">Candidatus Woesebacteria bacterium GW2011_GWA1_41_13b</name>
    <dbReference type="NCBI Taxonomy" id="1618555"/>
    <lineage>
        <taxon>Bacteria</taxon>
        <taxon>Candidatus Woeseibacteriota</taxon>
    </lineage>
</organism>
<dbReference type="EMBL" id="LCAO01000012">
    <property type="protein sequence ID" value="KKR91418.1"/>
    <property type="molecule type" value="Genomic_DNA"/>
</dbReference>
<protein>
    <recommendedName>
        <fullName evidence="3">Nucleotidyl transferase AbiEii/AbiGii toxin family protein</fullName>
    </recommendedName>
</protein>
<dbReference type="Proteomes" id="UP000034676">
    <property type="component" value="Unassembled WGS sequence"/>
</dbReference>
<gene>
    <name evidence="1" type="ORF">UU42_C0012G0015</name>
</gene>
<name>A0A0G0URP2_9BACT</name>
<reference evidence="1 2" key="1">
    <citation type="journal article" date="2015" name="Nature">
        <title>rRNA introns, odd ribosomes, and small enigmatic genomes across a large radiation of phyla.</title>
        <authorList>
            <person name="Brown C.T."/>
            <person name="Hug L.A."/>
            <person name="Thomas B.C."/>
            <person name="Sharon I."/>
            <person name="Castelle C.J."/>
            <person name="Singh A."/>
            <person name="Wilkins M.J."/>
            <person name="Williams K.H."/>
            <person name="Banfield J.F."/>
        </authorList>
    </citation>
    <scope>NUCLEOTIDE SEQUENCE [LARGE SCALE GENOMIC DNA]</scope>
</reference>
<sequence>MRKSILTPSQQKILTFLSKDKTFLKYFYLTGGTALAEYYLHHRLSEDLDFFSTTEIDPQWITSLVTQLTKKLPITSVDRREVFNRNLVFFNIGNTTVKTEFTYFPSPQIEVPKITNGIPVDSLTDIATNKFFTIYQKPSARHFIDLYLLLTQKDYLLSDLEKLARIKFDTAIDPIQLGSQLIKANNISDLPHMLIKLPEDKWRKYWLKQAKTLKERIKK</sequence>
<evidence type="ECO:0000313" key="2">
    <source>
        <dbReference type="Proteomes" id="UP000034676"/>
    </source>
</evidence>
<proteinExistence type="predicted"/>
<dbReference type="Gene3D" id="3.10.450.620">
    <property type="entry name" value="JHP933, nucleotidyltransferase-like core domain"/>
    <property type="match status" value="1"/>
</dbReference>
<dbReference type="AlphaFoldDB" id="A0A0G0URP2"/>